<reference evidence="2" key="1">
    <citation type="submission" date="2019-12" db="UniProtKB">
        <authorList>
            <consortium name="WormBaseParasite"/>
        </authorList>
    </citation>
    <scope>IDENTIFICATION</scope>
</reference>
<proteinExistence type="predicted"/>
<dbReference type="WBParaSite" id="TMUE_1000004817.1">
    <property type="protein sequence ID" value="TMUE_1000004817.1"/>
    <property type="gene ID" value="WBGene00299113"/>
</dbReference>
<dbReference type="AlphaFoldDB" id="A0A5S6QD04"/>
<keyword evidence="1" id="KW-1185">Reference proteome</keyword>
<evidence type="ECO:0000313" key="1">
    <source>
        <dbReference type="Proteomes" id="UP000046395"/>
    </source>
</evidence>
<dbReference type="Proteomes" id="UP000046395">
    <property type="component" value="Unassembled WGS sequence"/>
</dbReference>
<name>A0A5S6QD04_TRIMR</name>
<evidence type="ECO:0000313" key="2">
    <source>
        <dbReference type="WBParaSite" id="TMUE_1000004817.1"/>
    </source>
</evidence>
<sequence>MSWGAQDQPVTPGVSSAAMVNFGQGRPTLAKSTWIFRGGRWALAKLDVRTAYILQVDTLSRLQGRRRYIFTACILQLGRSHSAHDWDGQF</sequence>
<organism evidence="1 2">
    <name type="scientific">Trichuris muris</name>
    <name type="common">Mouse whipworm</name>
    <dbReference type="NCBI Taxonomy" id="70415"/>
    <lineage>
        <taxon>Eukaryota</taxon>
        <taxon>Metazoa</taxon>
        <taxon>Ecdysozoa</taxon>
        <taxon>Nematoda</taxon>
        <taxon>Enoplea</taxon>
        <taxon>Dorylaimia</taxon>
        <taxon>Trichinellida</taxon>
        <taxon>Trichuridae</taxon>
        <taxon>Trichuris</taxon>
    </lineage>
</organism>
<accession>A0A5S6QD04</accession>
<protein>
    <submittedName>
        <fullName evidence="2">Uncharacterized protein</fullName>
    </submittedName>
</protein>